<feature type="binding site" evidence="7">
    <location>
        <begin position="185"/>
        <end position="186"/>
    </location>
    <ligand>
        <name>substrate</name>
    </ligand>
</feature>
<dbReference type="InterPro" id="IPR001920">
    <property type="entry name" value="Asp/Glu_race"/>
</dbReference>
<dbReference type="EMBL" id="BSOU01000011">
    <property type="protein sequence ID" value="GLR76566.1"/>
    <property type="molecule type" value="Genomic_DNA"/>
</dbReference>
<dbReference type="HAMAP" id="MF_00258">
    <property type="entry name" value="Glu_racemase"/>
    <property type="match status" value="1"/>
</dbReference>
<feature type="binding site" evidence="7">
    <location>
        <begin position="13"/>
        <end position="14"/>
    </location>
    <ligand>
        <name>substrate</name>
    </ligand>
</feature>
<feature type="active site" description="Proton donor/acceptor" evidence="7">
    <location>
        <position position="184"/>
    </location>
</feature>
<dbReference type="PANTHER" id="PTHR21198">
    <property type="entry name" value="GLUTAMATE RACEMASE"/>
    <property type="match status" value="1"/>
</dbReference>
<dbReference type="Pfam" id="PF01177">
    <property type="entry name" value="Asp_Glu_race"/>
    <property type="match status" value="1"/>
</dbReference>
<evidence type="ECO:0000256" key="6">
    <source>
        <dbReference type="ARBA" id="ARBA00023316"/>
    </source>
</evidence>
<organism evidence="8 9">
    <name type="scientific">Aliivibrio sifiae</name>
    <dbReference type="NCBI Taxonomy" id="566293"/>
    <lineage>
        <taxon>Bacteria</taxon>
        <taxon>Pseudomonadati</taxon>
        <taxon>Pseudomonadota</taxon>
        <taxon>Gammaproteobacteria</taxon>
        <taxon>Vibrionales</taxon>
        <taxon>Vibrionaceae</taxon>
        <taxon>Aliivibrio</taxon>
    </lineage>
</organism>
<sequence>MVLVMPKHILIFDSGVGGLSVYKEIQQQLPSEKYIYAFDNAAFPYGELTESVLIERTTHIIAQLCSLFPIDIVVIACNTASTIVLPTLREKLSIPVVGVVPAIKPAALVSKKIGLLATPATVKRSYTYDLIKSFAPISDVQLLGSTRLVEMAEEKMIGKNVDLKELEEILLPWKETVDTIVLGCTHFPFLKSEIKKVLNNNVLLIDSGEAIARRVTQLLGTIERGGQSEQKGEVYCSAPTKNEEALNKTFRELEFSPLQYLDYPKF</sequence>
<evidence type="ECO:0000313" key="9">
    <source>
        <dbReference type="Proteomes" id="UP001156660"/>
    </source>
</evidence>
<feature type="active site" description="Proton donor/acceptor" evidence="7">
    <location>
        <position position="77"/>
    </location>
</feature>
<keyword evidence="5 7" id="KW-0413">Isomerase</keyword>
<dbReference type="Proteomes" id="UP001156660">
    <property type="component" value="Unassembled WGS sequence"/>
</dbReference>
<feature type="binding site" evidence="7">
    <location>
        <begin position="45"/>
        <end position="46"/>
    </location>
    <ligand>
        <name>substrate</name>
    </ligand>
</feature>
<evidence type="ECO:0000313" key="8">
    <source>
        <dbReference type="EMBL" id="GLR76566.1"/>
    </source>
</evidence>
<evidence type="ECO:0000256" key="4">
    <source>
        <dbReference type="ARBA" id="ARBA00022984"/>
    </source>
</evidence>
<name>A0ABQ6AJN6_9GAMM</name>
<evidence type="ECO:0000256" key="5">
    <source>
        <dbReference type="ARBA" id="ARBA00023235"/>
    </source>
</evidence>
<dbReference type="PANTHER" id="PTHR21198:SF2">
    <property type="entry name" value="GLUTAMATE RACEMASE"/>
    <property type="match status" value="1"/>
</dbReference>
<evidence type="ECO:0000256" key="1">
    <source>
        <dbReference type="ARBA" id="ARBA00001602"/>
    </source>
</evidence>
<evidence type="ECO:0000256" key="7">
    <source>
        <dbReference type="HAMAP-Rule" id="MF_00258"/>
    </source>
</evidence>
<dbReference type="InterPro" id="IPR004391">
    <property type="entry name" value="Glu_race"/>
</dbReference>
<accession>A0ABQ6AJN6</accession>
<keyword evidence="9" id="KW-1185">Reference proteome</keyword>
<dbReference type="EC" id="5.1.1.3" evidence="2 7"/>
<evidence type="ECO:0000256" key="3">
    <source>
        <dbReference type="ARBA" id="ARBA00022960"/>
    </source>
</evidence>
<comment type="catalytic activity">
    <reaction evidence="1 7">
        <text>L-glutamate = D-glutamate</text>
        <dbReference type="Rhea" id="RHEA:12813"/>
        <dbReference type="ChEBI" id="CHEBI:29985"/>
        <dbReference type="ChEBI" id="CHEBI:29986"/>
        <dbReference type="EC" id="5.1.1.3"/>
    </reaction>
</comment>
<keyword evidence="3 7" id="KW-0133">Cell shape</keyword>
<reference evidence="9" key="1">
    <citation type="journal article" date="2019" name="Int. J. Syst. Evol. Microbiol.">
        <title>The Global Catalogue of Microorganisms (GCM) 10K type strain sequencing project: providing services to taxonomists for standard genome sequencing and annotation.</title>
        <authorList>
            <consortium name="The Broad Institute Genomics Platform"/>
            <consortium name="The Broad Institute Genome Sequencing Center for Infectious Disease"/>
            <person name="Wu L."/>
            <person name="Ma J."/>
        </authorList>
    </citation>
    <scope>NUCLEOTIDE SEQUENCE [LARGE SCALE GENOMIC DNA]</scope>
    <source>
        <strain evidence="9">NBRC 105001</strain>
    </source>
</reference>
<dbReference type="NCBIfam" id="TIGR00067">
    <property type="entry name" value="glut_race"/>
    <property type="match status" value="1"/>
</dbReference>
<keyword evidence="6 7" id="KW-0961">Cell wall biogenesis/degradation</keyword>
<dbReference type="SUPFAM" id="SSF53681">
    <property type="entry name" value="Aspartate/glutamate racemase"/>
    <property type="match status" value="2"/>
</dbReference>
<comment type="caution">
    <text evidence="8">The sequence shown here is derived from an EMBL/GenBank/DDBJ whole genome shotgun (WGS) entry which is preliminary data.</text>
</comment>
<gene>
    <name evidence="7 8" type="primary">murI</name>
    <name evidence="8" type="ORF">GCM10007855_34410</name>
</gene>
<dbReference type="PROSITE" id="PS00923">
    <property type="entry name" value="ASP_GLU_RACEMASE_1"/>
    <property type="match status" value="1"/>
</dbReference>
<comment type="pathway">
    <text evidence="7">Cell wall biogenesis; peptidoglycan biosynthesis.</text>
</comment>
<dbReference type="InterPro" id="IPR015942">
    <property type="entry name" value="Asp/Glu/hydantoin_racemase"/>
</dbReference>
<dbReference type="InterPro" id="IPR033134">
    <property type="entry name" value="Asp/Glu_racemase_AS_2"/>
</dbReference>
<comment type="function">
    <text evidence="7">Provides the (R)-glutamate required for cell wall biosynthesis.</text>
</comment>
<dbReference type="InterPro" id="IPR018187">
    <property type="entry name" value="Asp/Glu_racemase_AS_1"/>
</dbReference>
<protein>
    <recommendedName>
        <fullName evidence="2 7">Glutamate racemase</fullName>
        <ecNumber evidence="2 7">5.1.1.3</ecNumber>
    </recommendedName>
</protein>
<proteinExistence type="inferred from homology"/>
<evidence type="ECO:0000256" key="2">
    <source>
        <dbReference type="ARBA" id="ARBA00013090"/>
    </source>
</evidence>
<keyword evidence="4 7" id="KW-0573">Peptidoglycan synthesis</keyword>
<dbReference type="Gene3D" id="3.40.50.1860">
    <property type="match status" value="2"/>
</dbReference>
<feature type="binding site" evidence="7">
    <location>
        <begin position="78"/>
        <end position="79"/>
    </location>
    <ligand>
        <name>substrate</name>
    </ligand>
</feature>
<comment type="similarity">
    <text evidence="7">Belongs to the aspartate/glutamate racemases family.</text>
</comment>
<dbReference type="PROSITE" id="PS00924">
    <property type="entry name" value="ASP_GLU_RACEMASE_2"/>
    <property type="match status" value="1"/>
</dbReference>